<proteinExistence type="predicted"/>
<accession>A0A934MEZ4</accession>
<dbReference type="Proteomes" id="UP000609531">
    <property type="component" value="Unassembled WGS sequence"/>
</dbReference>
<dbReference type="RefSeq" id="WP_211109997.1">
    <property type="nucleotide sequence ID" value="NZ_JAEKJA010000001.1"/>
</dbReference>
<sequence>MTQVSAMDPVHVTQHSVVYYPPFSTQEDLNNHYHRACWYLPYTPGVLDDVIFGTSNDISMARRPDHMCASRQPVPHIRLVSAGNAYAEALSRAKLVLVWTRVPDSALEIFRNAKIPVVNVTTDDVDTAEYGNYCRLMWTLHSADQRNAELHKGRRRFREFGKQVSEKNYKSACVFGTGPSIDTAFNFDFSSCFTHVCNSTVQSQELLGHINPDLVSAGDVVSHFGVSSYAERFRNDLFSYMRSSEAYFLTTAPFGILLALQYPKLRDQIILCNQGPALPNFALDQEWWLPGLDSVLNIMMLPVAATFHDTIYLLGCDGKNPDPELNEDFWAHSKFAQYHDLVDTGHLCHPTFEIHRQVRTWARFQSSVKATSEIGESRFGKRYVSLAPSFTPGVTERYRPDEAPPV</sequence>
<evidence type="ECO:0000313" key="1">
    <source>
        <dbReference type="EMBL" id="MBJ3774385.1"/>
    </source>
</evidence>
<reference evidence="1" key="1">
    <citation type="submission" date="2020-12" db="EMBL/GenBank/DDBJ databases">
        <title>Bacterial taxonomy.</title>
        <authorList>
            <person name="Pan X."/>
        </authorList>
    </citation>
    <scope>NUCLEOTIDE SEQUENCE</scope>
    <source>
        <strain evidence="1">B2012</strain>
    </source>
</reference>
<protein>
    <submittedName>
        <fullName evidence="1">Uncharacterized protein</fullName>
    </submittedName>
</protein>
<dbReference type="EMBL" id="JAEKJA010000001">
    <property type="protein sequence ID" value="MBJ3774385.1"/>
    <property type="molecule type" value="Genomic_DNA"/>
</dbReference>
<evidence type="ECO:0000313" key="2">
    <source>
        <dbReference type="Proteomes" id="UP000609531"/>
    </source>
</evidence>
<dbReference type="AlphaFoldDB" id="A0A934MEZ4"/>
<organism evidence="1 2">
    <name type="scientific">Acuticoccus mangrovi</name>
    <dbReference type="NCBI Taxonomy" id="2796142"/>
    <lineage>
        <taxon>Bacteria</taxon>
        <taxon>Pseudomonadati</taxon>
        <taxon>Pseudomonadota</taxon>
        <taxon>Alphaproteobacteria</taxon>
        <taxon>Hyphomicrobiales</taxon>
        <taxon>Amorphaceae</taxon>
        <taxon>Acuticoccus</taxon>
    </lineage>
</organism>
<keyword evidence="2" id="KW-1185">Reference proteome</keyword>
<comment type="caution">
    <text evidence="1">The sequence shown here is derived from an EMBL/GenBank/DDBJ whole genome shotgun (WGS) entry which is preliminary data.</text>
</comment>
<name>A0A934MEZ4_9HYPH</name>
<gene>
    <name evidence="1" type="ORF">JCR33_01720</name>
</gene>